<dbReference type="InterPro" id="IPR055148">
    <property type="entry name" value="ZW10_C_2"/>
</dbReference>
<dbReference type="InterPro" id="IPR008984">
    <property type="entry name" value="SMAD_FHA_dom_sf"/>
</dbReference>
<keyword evidence="10" id="KW-1185">Reference proteome</keyword>
<dbReference type="PRINTS" id="PR00380">
    <property type="entry name" value="KINESINHEAVY"/>
</dbReference>
<gene>
    <name evidence="9" type="ORF">LSH36_111g04013</name>
</gene>
<accession>A0AAD9N960</accession>
<dbReference type="SUPFAM" id="SSF49879">
    <property type="entry name" value="SMAD/FHA domain"/>
    <property type="match status" value="1"/>
</dbReference>
<dbReference type="Gene3D" id="3.40.850.10">
    <property type="entry name" value="Kinesin motor domain"/>
    <property type="match status" value="1"/>
</dbReference>
<evidence type="ECO:0000256" key="6">
    <source>
        <dbReference type="SAM" id="Coils"/>
    </source>
</evidence>
<dbReference type="Gene3D" id="2.60.200.20">
    <property type="match status" value="1"/>
</dbReference>
<evidence type="ECO:0000256" key="2">
    <source>
        <dbReference type="ARBA" id="ARBA00022840"/>
    </source>
</evidence>
<evidence type="ECO:0000256" key="3">
    <source>
        <dbReference type="ARBA" id="ARBA00023054"/>
    </source>
</evidence>
<dbReference type="InterPro" id="IPR000253">
    <property type="entry name" value="FHA_dom"/>
</dbReference>
<proteinExistence type="inferred from homology"/>
<organism evidence="9 10">
    <name type="scientific">Paralvinella palmiformis</name>
    <dbReference type="NCBI Taxonomy" id="53620"/>
    <lineage>
        <taxon>Eukaryota</taxon>
        <taxon>Metazoa</taxon>
        <taxon>Spiralia</taxon>
        <taxon>Lophotrochozoa</taxon>
        <taxon>Annelida</taxon>
        <taxon>Polychaeta</taxon>
        <taxon>Sedentaria</taxon>
        <taxon>Canalipalpata</taxon>
        <taxon>Terebellida</taxon>
        <taxon>Terebelliformia</taxon>
        <taxon>Alvinellidae</taxon>
        <taxon>Paralvinella</taxon>
    </lineage>
</organism>
<dbReference type="Gene3D" id="1.10.357.150">
    <property type="match status" value="1"/>
</dbReference>
<evidence type="ECO:0000256" key="7">
    <source>
        <dbReference type="SAM" id="MobiDB-lite"/>
    </source>
</evidence>
<dbReference type="GO" id="GO:0008017">
    <property type="term" value="F:microtubule binding"/>
    <property type="evidence" value="ECO:0007669"/>
    <property type="project" value="InterPro"/>
</dbReference>
<evidence type="ECO:0000256" key="5">
    <source>
        <dbReference type="PROSITE-ProRule" id="PRU00283"/>
    </source>
</evidence>
<dbReference type="FunFam" id="3.40.850.10:FF:000167">
    <property type="entry name" value="Uncharacterized protein"/>
    <property type="match status" value="1"/>
</dbReference>
<feature type="compositionally biased region" description="Basic and acidic residues" evidence="7">
    <location>
        <begin position="529"/>
        <end position="545"/>
    </location>
</feature>
<dbReference type="InterPro" id="IPR048344">
    <property type="entry name" value="Zw10_middle"/>
</dbReference>
<protein>
    <recommendedName>
        <fullName evidence="8">Kinesin motor domain-containing protein</fullName>
    </recommendedName>
</protein>
<dbReference type="GO" id="GO:0007018">
    <property type="term" value="P:microtubule-based movement"/>
    <property type="evidence" value="ECO:0007669"/>
    <property type="project" value="InterPro"/>
</dbReference>
<evidence type="ECO:0000313" key="10">
    <source>
        <dbReference type="Proteomes" id="UP001208570"/>
    </source>
</evidence>
<comment type="similarity">
    <text evidence="5">Belongs to the TRAFAC class myosin-kinesin ATPase superfamily. Kinesin family.</text>
</comment>
<dbReference type="PROSITE" id="PS50067">
    <property type="entry name" value="KINESIN_MOTOR_2"/>
    <property type="match status" value="1"/>
</dbReference>
<feature type="compositionally biased region" description="Basic and acidic residues" evidence="7">
    <location>
        <begin position="501"/>
        <end position="511"/>
    </location>
</feature>
<sequence length="1669" mass="189431">MNDPETSYRTEVSYLEIYNEKVRDLLRDRKLPQANLRVREHPKEGPYVQDLSKHLVMNYHDIEELIVRGNAIRTTAATNMNDQSSRSHAIFTIVFTQAKFIDGIPSEIHSKTHLVDLAGSERADASGASGDRLKEGGSINKSLVTLGHCISRLADLSDKFCGSPKRAIFIPYRDSVLTWLLKDSLGGNSKTIMIATISPADCNYAETLSTLRYASRAKKIVNKPTVNEDPNVKLIRELREENARLRALLGKSVNVLPSVKDFIETKEKLDRNEAKVKQLTENWTDKWSEAAYVLEEHDALALRREGTGVVLDSDLPYLLAIDDNILSTGMRLYHLKVTVISPLSVNEVPNILEGETKVGSSKAIRPQDIVLTGPFIEPQHCIFRHRNGDVVLVPLEGALCSVNNVRVHEVTKLSQGSIIRLGRHHIFRFNHPGEAAKLRKQLQDDGQSEMVKVWQDFQWSWSTLSVTDSAVGSDMTRSDISSGSVSGDDQKPLPLVGNKLSDQEKQDKEKSVASSGYKRTNDAPASLDFDQRSRSSQSREDLDVEKLEEKRRELAQLEEAHCLAEAQRLARLVEQESEREKLLQKEEELKTIVKEAESMKAKAEKAKEEIHSLSSAVEETIVFHLRNKEKLKSEEERLRRQREKLEQDKAKAREERQKLRRKRELERVKLELERERQQEQAEQFKIEEEHLKHEKAKLVDTIQKEQLTLYKDKGLGFQPKGSAASQQLCNLAKTDRVHSCYIFLQAHIHKLRDVEKAIYHKSVAEMRDMVQGEVWHMAELVGINSIDLDPPRDQSSMLDDLDELDLDELRFKINVIDGPVVPLHYLEGCNNRDAEQETDDVKKMASSLSKISLKDLTPGDVNSHLAYLADHVQDIHMKVCEALQRKYSSVLSCDDTTSGLSQQVIEQFSVIRPLFEQLEKMAGDEVSRKTLENKLADYDRVLTIVDRLLQAHELLKSVDRGIKGKRFLASIENLDAVHNLLSRLDVEEDLERNVQKVLQTEVCILRERLLYELSETWNRMLKWTLPPDSRKDADRPRTVTFEVTDMESDKDILSSVVQAMQSVNMLDLRIRKLCDNFMEYMVKSVVTDRNTLLQVIDELEKYTLCVVINPAGQSRRLLVPPAEAFQKLEQLFTFLHRPLAHIAVGEMLAGSDEPQRVLLIEKIGQKMTKSLFECIYNECLSHAVPQNNTADNQWEKYNETVRLTEQFQDLLASLGFLSGQQTTLMDYLNNVNTLFANIKSQEILKKAHEFMTQELMSSIQISAEHPLGPPHNQDEHDRERFVQDCRVEAGTSHYKLPTCQISVPVRSLMCLAYDTLQEAVTGSNEGAVNLCHSVSNMFELYCDVVPAYHQEKLRTLHLMAALHHNNCMFVAHHLMTLDKSFRSKLIASSHPAAKDATLADLVPKVRRLGNDDFTDHINVKKEQLCDHIAGAQGNELVGNVQLNTLRAGVSHFVLLLAPPSDSKTHDISPWQSSSLLAGYDRDSSHAIAIACIKHSFECVADDSGEGATRAVKQMLHHLKHISAIWHDVLPTNVYCRGIGTLLDAAVTEIIDCVLAIEEFSADDCDYLQRVLSEIVEFGVEYFCLDDAKVNPQVALHEFVPSWMKFKELVMILSYNLQDIYDRWADGKGPLAMHFTGEEVKKLVVAMFENTSRRAALLQQLTRRPSVHLS</sequence>
<dbReference type="GO" id="GO:0005524">
    <property type="term" value="F:ATP binding"/>
    <property type="evidence" value="ECO:0007669"/>
    <property type="project" value="UniProtKB-KW"/>
</dbReference>
<dbReference type="Pfam" id="PF20666">
    <property type="entry name" value="ZW10_C"/>
    <property type="match status" value="1"/>
</dbReference>
<dbReference type="InterPro" id="IPR036961">
    <property type="entry name" value="Kinesin_motor_dom_sf"/>
</dbReference>
<dbReference type="Pfam" id="PF00225">
    <property type="entry name" value="Kinesin"/>
    <property type="match status" value="1"/>
</dbReference>
<keyword evidence="3 6" id="KW-0175">Coiled coil</keyword>
<evidence type="ECO:0000313" key="9">
    <source>
        <dbReference type="EMBL" id="KAK2161707.1"/>
    </source>
</evidence>
<dbReference type="Pfam" id="PF22766">
    <property type="entry name" value="ZW10_C2"/>
    <property type="match status" value="1"/>
</dbReference>
<dbReference type="Pfam" id="PF00498">
    <property type="entry name" value="FHA"/>
    <property type="match status" value="1"/>
</dbReference>
<dbReference type="InterPro" id="IPR048343">
    <property type="entry name" value="ZW10_C"/>
</dbReference>
<feature type="domain" description="Kinesin motor" evidence="8">
    <location>
        <begin position="1"/>
        <end position="220"/>
    </location>
</feature>
<dbReference type="InterPro" id="IPR046362">
    <property type="entry name" value="Zw10/DSL1_C_sf"/>
</dbReference>
<dbReference type="GO" id="GO:0003777">
    <property type="term" value="F:microtubule motor activity"/>
    <property type="evidence" value="ECO:0007669"/>
    <property type="project" value="InterPro"/>
</dbReference>
<evidence type="ECO:0000256" key="1">
    <source>
        <dbReference type="ARBA" id="ARBA00022741"/>
    </source>
</evidence>
<dbReference type="InterPro" id="IPR001752">
    <property type="entry name" value="Kinesin_motor_dom"/>
</dbReference>
<reference evidence="9" key="1">
    <citation type="journal article" date="2023" name="Mol. Biol. Evol.">
        <title>Third-Generation Sequencing Reveals the Adaptive Role of the Epigenome in Three Deep-Sea Polychaetes.</title>
        <authorList>
            <person name="Perez M."/>
            <person name="Aroh O."/>
            <person name="Sun Y."/>
            <person name="Lan Y."/>
            <person name="Juniper S.K."/>
            <person name="Young C.R."/>
            <person name="Angers B."/>
            <person name="Qian P.Y."/>
        </authorList>
    </citation>
    <scope>NUCLEOTIDE SEQUENCE</scope>
    <source>
        <strain evidence="9">P08H-3</strain>
    </source>
</reference>
<feature type="coiled-coil region" evidence="6">
    <location>
        <begin position="231"/>
        <end position="282"/>
    </location>
</feature>
<name>A0AAD9N960_9ANNE</name>
<dbReference type="Pfam" id="PF20665">
    <property type="entry name" value="Zw10_middle"/>
    <property type="match status" value="1"/>
</dbReference>
<dbReference type="EMBL" id="JAODUP010000111">
    <property type="protein sequence ID" value="KAK2161707.1"/>
    <property type="molecule type" value="Genomic_DNA"/>
</dbReference>
<evidence type="ECO:0000256" key="4">
    <source>
        <dbReference type="ARBA" id="ARBA00023175"/>
    </source>
</evidence>
<comment type="caution">
    <text evidence="5">Lacks conserved residue(s) required for the propagation of feature annotation.</text>
</comment>
<evidence type="ECO:0000259" key="8">
    <source>
        <dbReference type="PROSITE" id="PS50067"/>
    </source>
</evidence>
<dbReference type="Proteomes" id="UP001208570">
    <property type="component" value="Unassembled WGS sequence"/>
</dbReference>
<keyword evidence="1" id="KW-0547">Nucleotide-binding</keyword>
<dbReference type="InterPro" id="IPR027417">
    <property type="entry name" value="P-loop_NTPase"/>
</dbReference>
<dbReference type="SMART" id="SM00240">
    <property type="entry name" value="FHA"/>
    <property type="match status" value="1"/>
</dbReference>
<feature type="compositionally biased region" description="Low complexity" evidence="7">
    <location>
        <begin position="478"/>
        <end position="487"/>
    </location>
</feature>
<dbReference type="PANTHER" id="PTHR47117">
    <property type="entry name" value="STAR-RELATED LIPID TRANSFER PROTEIN 9"/>
    <property type="match status" value="1"/>
</dbReference>
<comment type="caution">
    <text evidence="9">The sequence shown here is derived from an EMBL/GenBank/DDBJ whole genome shotgun (WGS) entry which is preliminary data.</text>
</comment>
<feature type="region of interest" description="Disordered" evidence="7">
    <location>
        <begin position="472"/>
        <end position="545"/>
    </location>
</feature>
<dbReference type="SMART" id="SM00129">
    <property type="entry name" value="KISc"/>
    <property type="match status" value="1"/>
</dbReference>
<keyword evidence="4" id="KW-0505">Motor protein</keyword>
<keyword evidence="2" id="KW-0067">ATP-binding</keyword>
<dbReference type="SUPFAM" id="SSF52540">
    <property type="entry name" value="P-loop containing nucleoside triphosphate hydrolases"/>
    <property type="match status" value="1"/>
</dbReference>
<dbReference type="CDD" id="cd22249">
    <property type="entry name" value="UDM1_RNF168_RNF169-like"/>
    <property type="match status" value="1"/>
</dbReference>
<dbReference type="PANTHER" id="PTHR47117:SF6">
    <property type="entry name" value="KINESIN-LIKE PROTEIN KIF16B"/>
    <property type="match status" value="1"/>
</dbReference>